<dbReference type="Proteomes" id="UP000294547">
    <property type="component" value="Unassembled WGS sequence"/>
</dbReference>
<keyword evidence="9" id="KW-1185">Reference proteome</keyword>
<dbReference type="GO" id="GO:0071978">
    <property type="term" value="P:bacterial-type flagellum-dependent swarming motility"/>
    <property type="evidence" value="ECO:0007669"/>
    <property type="project" value="TreeGrafter"/>
</dbReference>
<dbReference type="Pfam" id="PF06429">
    <property type="entry name" value="Flg_bbr_C"/>
    <property type="match status" value="1"/>
</dbReference>
<keyword evidence="3 4" id="KW-0975">Bacterial flagellum</keyword>
<dbReference type="InterPro" id="IPR053967">
    <property type="entry name" value="LlgE_F_G-like_D1"/>
</dbReference>
<evidence type="ECO:0000259" key="7">
    <source>
        <dbReference type="Pfam" id="PF22692"/>
    </source>
</evidence>
<keyword evidence="8" id="KW-0966">Cell projection</keyword>
<dbReference type="SUPFAM" id="SSF117143">
    <property type="entry name" value="Flagellar hook protein flgE"/>
    <property type="match status" value="1"/>
</dbReference>
<comment type="caution">
    <text evidence="8">The sequence shown here is derived from an EMBL/GenBank/DDBJ whole genome shotgun (WGS) entry which is preliminary data.</text>
</comment>
<dbReference type="PANTHER" id="PTHR30435:SF19">
    <property type="entry name" value="FLAGELLAR BASAL-BODY ROD PROTEIN FLGG"/>
    <property type="match status" value="1"/>
</dbReference>
<dbReference type="RefSeq" id="WP_126541640.1">
    <property type="nucleotide sequence ID" value="NZ_BSPM01000008.1"/>
</dbReference>
<evidence type="ECO:0000256" key="1">
    <source>
        <dbReference type="ARBA" id="ARBA00004117"/>
    </source>
</evidence>
<feature type="domain" description="Flagellar basal body rod protein N-terminal" evidence="5">
    <location>
        <begin position="7"/>
        <end position="35"/>
    </location>
</feature>
<comment type="subcellular location">
    <subcellularLocation>
        <location evidence="1 4">Bacterial flagellum basal body</location>
    </subcellularLocation>
</comment>
<evidence type="ECO:0000256" key="4">
    <source>
        <dbReference type="RuleBase" id="RU362116"/>
    </source>
</evidence>
<dbReference type="GO" id="GO:0030694">
    <property type="term" value="C:bacterial-type flagellum basal body, rod"/>
    <property type="evidence" value="ECO:0007669"/>
    <property type="project" value="UniProtKB-UniRule"/>
</dbReference>
<accession>A0A4R6RN75</accession>
<evidence type="ECO:0000313" key="9">
    <source>
        <dbReference type="Proteomes" id="UP000294547"/>
    </source>
</evidence>
<evidence type="ECO:0000256" key="2">
    <source>
        <dbReference type="ARBA" id="ARBA00009677"/>
    </source>
</evidence>
<dbReference type="Pfam" id="PF00460">
    <property type="entry name" value="Flg_bb_rod"/>
    <property type="match status" value="1"/>
</dbReference>
<feature type="domain" description="Flagellar basal-body/hook protein C-terminal" evidence="6">
    <location>
        <begin position="195"/>
        <end position="238"/>
    </location>
</feature>
<dbReference type="NCBIfam" id="TIGR02490">
    <property type="entry name" value="flgF"/>
    <property type="match status" value="1"/>
</dbReference>
<dbReference type="InterPro" id="IPR012836">
    <property type="entry name" value="FlgF"/>
</dbReference>
<dbReference type="InterPro" id="IPR020013">
    <property type="entry name" value="Flagellar_FlgE/F/G"/>
</dbReference>
<comment type="subunit">
    <text evidence="4">The basal body constitutes a major portion of the flagellar organelle and consists of five rings (E,L,P,S, and M) mounted on a central rod. The rod consists of about 26 subunits of FlgG in the distal portion, and FlgB, FlgC and FlgF are thought to build up the proximal portion of the rod with about 6 subunits each.</text>
</comment>
<dbReference type="AlphaFoldDB" id="A0A4R6RN75"/>
<sequence>MENASLVGLSRQIVLQRKLTVIADNLANMTTAGFKREDLGSEEAFMPKSRTNLFERRDTRDSYVREKATVTDFSQGEIELTGNPFDLVIEGEGFFVVQAPEGERYARGGNFVLDSQGRLVTPDGYPVQGEGGDIVFARNEHDVAVGADGTVSSSAGEKGRLRIVNFANPGQLVKQGKNLFRSQVAPTADPDARVKQGAIERSNVSGIVEINTMIEVTRAYEQISDLIKKQSDLSSKAIERLGSLQA</sequence>
<evidence type="ECO:0000256" key="3">
    <source>
        <dbReference type="ARBA" id="ARBA00023143"/>
    </source>
</evidence>
<reference evidence="8 9" key="1">
    <citation type="submission" date="2019-03" db="EMBL/GenBank/DDBJ databases">
        <title>Genomic Encyclopedia of Type Strains, Phase IV (KMG-IV): sequencing the most valuable type-strain genomes for metagenomic binning, comparative biology and taxonomic classification.</title>
        <authorList>
            <person name="Goeker M."/>
        </authorList>
    </citation>
    <scope>NUCLEOTIDE SEQUENCE [LARGE SCALE GENOMIC DNA]</scope>
    <source>
        <strain evidence="8 9">DSM 102969</strain>
    </source>
</reference>
<keyword evidence="8" id="KW-0969">Cilium</keyword>
<feature type="domain" description="Flagellar hook protein FlgE/F/G-like D1" evidence="7">
    <location>
        <begin position="89"/>
        <end position="152"/>
    </location>
</feature>
<proteinExistence type="inferred from homology"/>
<dbReference type="InterPro" id="IPR010930">
    <property type="entry name" value="Flg_bb/hook_C_dom"/>
</dbReference>
<dbReference type="PANTHER" id="PTHR30435">
    <property type="entry name" value="FLAGELLAR PROTEIN"/>
    <property type="match status" value="1"/>
</dbReference>
<name>A0A4R6RN75_9HYPH</name>
<evidence type="ECO:0000259" key="5">
    <source>
        <dbReference type="Pfam" id="PF00460"/>
    </source>
</evidence>
<gene>
    <name evidence="8" type="ORF">EDD54_1534</name>
</gene>
<dbReference type="Pfam" id="PF22692">
    <property type="entry name" value="LlgE_F_G_D1"/>
    <property type="match status" value="1"/>
</dbReference>
<evidence type="ECO:0000259" key="6">
    <source>
        <dbReference type="Pfam" id="PF06429"/>
    </source>
</evidence>
<protein>
    <recommendedName>
        <fullName evidence="4">Flagellar basal-body rod protein FlgF</fullName>
    </recommendedName>
</protein>
<dbReference type="NCBIfam" id="TIGR03506">
    <property type="entry name" value="FlgEFG_subfam"/>
    <property type="match status" value="1"/>
</dbReference>
<keyword evidence="8" id="KW-0282">Flagellum</keyword>
<evidence type="ECO:0000313" key="8">
    <source>
        <dbReference type="EMBL" id="TDP87635.1"/>
    </source>
</evidence>
<dbReference type="OrthoDB" id="9804559at2"/>
<comment type="similarity">
    <text evidence="2 4">Belongs to the flagella basal body rod proteins family.</text>
</comment>
<organism evidence="8 9">
    <name type="scientific">Oharaeibacter diazotrophicus</name>
    <dbReference type="NCBI Taxonomy" id="1920512"/>
    <lineage>
        <taxon>Bacteria</taxon>
        <taxon>Pseudomonadati</taxon>
        <taxon>Pseudomonadota</taxon>
        <taxon>Alphaproteobacteria</taxon>
        <taxon>Hyphomicrobiales</taxon>
        <taxon>Pleomorphomonadaceae</taxon>
        <taxon>Oharaeibacter</taxon>
    </lineage>
</organism>
<dbReference type="InterPro" id="IPR001444">
    <property type="entry name" value="Flag_bb_rod_N"/>
</dbReference>
<dbReference type="EMBL" id="SNXY01000006">
    <property type="protein sequence ID" value="TDP87635.1"/>
    <property type="molecule type" value="Genomic_DNA"/>
</dbReference>
<dbReference type="InterPro" id="IPR037925">
    <property type="entry name" value="FlgE/F/G-like"/>
</dbReference>